<dbReference type="AlphaFoldDB" id="A0A0W8F707"/>
<feature type="domain" description="Glycosyltransferase subfamily 4-like N-terminal" evidence="2">
    <location>
        <begin position="27"/>
        <end position="196"/>
    </location>
</feature>
<accession>A0A0W8F707</accession>
<dbReference type="PANTHER" id="PTHR12526">
    <property type="entry name" value="GLYCOSYLTRANSFERASE"/>
    <property type="match status" value="1"/>
</dbReference>
<comment type="caution">
    <text evidence="3">The sequence shown here is derived from an EMBL/GenBank/DDBJ whole genome shotgun (WGS) entry which is preliminary data.</text>
</comment>
<evidence type="ECO:0000259" key="2">
    <source>
        <dbReference type="Pfam" id="PF13439"/>
    </source>
</evidence>
<dbReference type="Pfam" id="PF00534">
    <property type="entry name" value="Glycos_transf_1"/>
    <property type="match status" value="1"/>
</dbReference>
<dbReference type="EMBL" id="LNQE01001487">
    <property type="protein sequence ID" value="KUG16641.1"/>
    <property type="molecule type" value="Genomic_DNA"/>
</dbReference>
<evidence type="ECO:0000313" key="3">
    <source>
        <dbReference type="EMBL" id="KUG16641.1"/>
    </source>
</evidence>
<dbReference type="GO" id="GO:0016757">
    <property type="term" value="F:glycosyltransferase activity"/>
    <property type="evidence" value="ECO:0007669"/>
    <property type="project" value="InterPro"/>
</dbReference>
<dbReference type="CDD" id="cd03801">
    <property type="entry name" value="GT4_PimA-like"/>
    <property type="match status" value="1"/>
</dbReference>
<evidence type="ECO:0000259" key="1">
    <source>
        <dbReference type="Pfam" id="PF00534"/>
    </source>
</evidence>
<dbReference type="Pfam" id="PF13439">
    <property type="entry name" value="Glyco_transf_4"/>
    <property type="match status" value="1"/>
</dbReference>
<sequence>MLQRSRKGVAEMRVGIFSWESLYSIKIGGIAPHVSELSEALVKIGHEVHIFTRRGDFDVYDIINGVHYHRVAIENLGNIVFQMDKMCDALFESFERAQKIFGKFDIIHGHDWHPVKALNRIKSDYGLRYILTLHSTEWGRNGNYFGDDISKEISHREWLGGYESQQMIVTTRRMQDELMQIYSIPESKITIIPNGIIRRKTPQILDAGRVKERYGISPITPMVFFCGRMSIQKGPDLLVEAIPLILKNRGDVKFIFIGEGSMRTECERRAWELGIGEACRFLGYVSGPTKEEVLNACDLVCIPSRNEPFGIVVLEAWDACKPVVATEAVSIINNFEDGLLAYIQPESIAWCINRLLDSPDEMKKLAYEGCNRIDDEFGWDSIASKTEDVYNEALKRYNASDLQSSSSRRRPEL</sequence>
<dbReference type="Gene3D" id="3.40.50.2000">
    <property type="entry name" value="Glycogen Phosphorylase B"/>
    <property type="match status" value="2"/>
</dbReference>
<proteinExistence type="predicted"/>
<evidence type="ECO:0008006" key="4">
    <source>
        <dbReference type="Google" id="ProtNLM"/>
    </source>
</evidence>
<reference evidence="3" key="1">
    <citation type="journal article" date="2015" name="Proc. Natl. Acad. Sci. U.S.A.">
        <title>Networks of energetic and metabolic interactions define dynamics in microbial communities.</title>
        <authorList>
            <person name="Embree M."/>
            <person name="Liu J.K."/>
            <person name="Al-Bassam M.M."/>
            <person name="Zengler K."/>
        </authorList>
    </citation>
    <scope>NUCLEOTIDE SEQUENCE</scope>
</reference>
<gene>
    <name evidence="3" type="ORF">ASZ90_013730</name>
</gene>
<dbReference type="InterPro" id="IPR028098">
    <property type="entry name" value="Glyco_trans_4-like_N"/>
</dbReference>
<dbReference type="PANTHER" id="PTHR12526:SF625">
    <property type="entry name" value="PHOSPHATIDYLINOSITOL GLYCAN-CLASS A"/>
    <property type="match status" value="1"/>
</dbReference>
<organism evidence="3">
    <name type="scientific">hydrocarbon metagenome</name>
    <dbReference type="NCBI Taxonomy" id="938273"/>
    <lineage>
        <taxon>unclassified sequences</taxon>
        <taxon>metagenomes</taxon>
        <taxon>ecological metagenomes</taxon>
    </lineage>
</organism>
<name>A0A0W8F707_9ZZZZ</name>
<dbReference type="InterPro" id="IPR001296">
    <property type="entry name" value="Glyco_trans_1"/>
</dbReference>
<feature type="domain" description="Glycosyl transferase family 1" evidence="1">
    <location>
        <begin position="217"/>
        <end position="369"/>
    </location>
</feature>
<protein>
    <recommendedName>
        <fullName evidence="4">Glycosyltransferase</fullName>
    </recommendedName>
</protein>
<dbReference type="SUPFAM" id="SSF53756">
    <property type="entry name" value="UDP-Glycosyltransferase/glycogen phosphorylase"/>
    <property type="match status" value="1"/>
</dbReference>